<reference evidence="1" key="1">
    <citation type="submission" date="2023-07" db="EMBL/GenBank/DDBJ databases">
        <authorList>
            <consortium name="AG Swart"/>
            <person name="Singh M."/>
            <person name="Singh A."/>
            <person name="Seah K."/>
            <person name="Emmerich C."/>
        </authorList>
    </citation>
    <scope>NUCLEOTIDE SEQUENCE</scope>
    <source>
        <strain evidence="1">DP1</strain>
    </source>
</reference>
<organism evidence="1 2">
    <name type="scientific">Euplotes crassus</name>
    <dbReference type="NCBI Taxonomy" id="5936"/>
    <lineage>
        <taxon>Eukaryota</taxon>
        <taxon>Sar</taxon>
        <taxon>Alveolata</taxon>
        <taxon>Ciliophora</taxon>
        <taxon>Intramacronucleata</taxon>
        <taxon>Spirotrichea</taxon>
        <taxon>Hypotrichia</taxon>
        <taxon>Euplotida</taxon>
        <taxon>Euplotidae</taxon>
        <taxon>Moneuplotes</taxon>
    </lineage>
</organism>
<evidence type="ECO:0000313" key="1">
    <source>
        <dbReference type="EMBL" id="CAI2382682.1"/>
    </source>
</evidence>
<dbReference type="Proteomes" id="UP001295684">
    <property type="component" value="Unassembled WGS sequence"/>
</dbReference>
<dbReference type="AlphaFoldDB" id="A0AAD1Y4E5"/>
<protein>
    <submittedName>
        <fullName evidence="1">Uncharacterized protein</fullName>
    </submittedName>
</protein>
<keyword evidence="2" id="KW-1185">Reference proteome</keyword>
<proteinExistence type="predicted"/>
<evidence type="ECO:0000313" key="2">
    <source>
        <dbReference type="Proteomes" id="UP001295684"/>
    </source>
</evidence>
<dbReference type="EMBL" id="CAMPGE010024868">
    <property type="protein sequence ID" value="CAI2382682.1"/>
    <property type="molecule type" value="Genomic_DNA"/>
</dbReference>
<sequence length="171" mass="19936">MWLKLLKTNNLESLLKPTIIKGRYRAPAIRGKQRQILKQCFRRAGLPWIYEPITPVINTTSCYNRMPRETRTQRNKKIKIAQIRSKLVDMDQKILDYRKEQIDNRPYTGQDRHLRDMLLAYAKGHKRKQVTGEMQGPGGQFVKKKIGGSGGKLSKKDKHFKAQTEEFLANL</sequence>
<gene>
    <name evidence="1" type="ORF">ECRASSUSDP1_LOCUS24162</name>
</gene>
<accession>A0AAD1Y4E5</accession>
<comment type="caution">
    <text evidence="1">The sequence shown here is derived from an EMBL/GenBank/DDBJ whole genome shotgun (WGS) entry which is preliminary data.</text>
</comment>
<name>A0AAD1Y4E5_EUPCR</name>